<organism evidence="1 2">
    <name type="scientific">Streptomyces resistomycificus</name>
    <dbReference type="NCBI Taxonomy" id="67356"/>
    <lineage>
        <taxon>Bacteria</taxon>
        <taxon>Bacillati</taxon>
        <taxon>Actinomycetota</taxon>
        <taxon>Actinomycetes</taxon>
        <taxon>Kitasatosporales</taxon>
        <taxon>Streptomycetaceae</taxon>
        <taxon>Streptomyces</taxon>
        <taxon>Streptomyces aurantiacus group</taxon>
    </lineage>
</organism>
<sequence>MAALYRHLKEAGGDVPSLASLHRVVRRDLEAGRVLPDRAVVRQEREEQQTREAQADLVRAGPGRVRVVRRRRPLPRVSYQRRPGACRWAGAQSGAARCAAVSVGLLRFI</sequence>
<evidence type="ECO:0000313" key="2">
    <source>
        <dbReference type="Proteomes" id="UP000037251"/>
    </source>
</evidence>
<protein>
    <submittedName>
        <fullName evidence="1">Uncharacterized protein</fullName>
    </submittedName>
</protein>
<dbReference type="AlphaFoldDB" id="A0A0L8L4K5"/>
<evidence type="ECO:0000313" key="1">
    <source>
        <dbReference type="EMBL" id="KOG33065.1"/>
    </source>
</evidence>
<dbReference type="PATRIC" id="fig|67356.5.peg.5247"/>
<dbReference type="STRING" id="67356.AQJ84_27405"/>
<name>A0A0L8L4K5_9ACTN</name>
<comment type="caution">
    <text evidence="1">The sequence shown here is derived from an EMBL/GenBank/DDBJ whole genome shotgun (WGS) entry which is preliminary data.</text>
</comment>
<gene>
    <name evidence="1" type="ORF">ADK37_24615</name>
</gene>
<proteinExistence type="predicted"/>
<keyword evidence="2" id="KW-1185">Reference proteome</keyword>
<dbReference type="EMBL" id="LGUS01000176">
    <property type="protein sequence ID" value="KOG33065.1"/>
    <property type="molecule type" value="Genomic_DNA"/>
</dbReference>
<dbReference type="Proteomes" id="UP000037251">
    <property type="component" value="Unassembled WGS sequence"/>
</dbReference>
<reference evidence="2" key="1">
    <citation type="submission" date="2015-07" db="EMBL/GenBank/DDBJ databases">
        <authorList>
            <person name="Ju K.-S."/>
            <person name="Doroghazi J.R."/>
            <person name="Metcalf W.W."/>
        </authorList>
    </citation>
    <scope>NUCLEOTIDE SEQUENCE [LARGE SCALE GENOMIC DNA]</scope>
    <source>
        <strain evidence="2">NRRL 2290</strain>
    </source>
</reference>
<accession>A0A0L8L4K5</accession>